<feature type="transmembrane region" description="Helical" evidence="8">
    <location>
        <begin position="45"/>
        <end position="69"/>
    </location>
</feature>
<evidence type="ECO:0000256" key="2">
    <source>
        <dbReference type="ARBA" id="ARBA00006772"/>
    </source>
</evidence>
<evidence type="ECO:0000313" key="10">
    <source>
        <dbReference type="RefSeq" id="XP_030879442.1"/>
    </source>
</evidence>
<keyword evidence="5" id="KW-0915">Sodium</keyword>
<dbReference type="Proteomes" id="UP000245341">
    <property type="component" value="Unplaced"/>
</dbReference>
<keyword evidence="7" id="KW-0406">Ion transport</keyword>
<keyword evidence="7" id="KW-0739">Sodium transport</keyword>
<dbReference type="RefSeq" id="XP_030879442.1">
    <property type="nucleotide sequence ID" value="XM_031023582.1"/>
</dbReference>
<sequence>MGLLKGLLGARNLLLVIFVPLLLLPLPVLHPSSEAACAYVLIVTAVYWVSEAVPLGAAALVPAFLYPFFGVLRSSEVRPFVAQLPAQVPPGPVKGAQAPPIRIHPALPLSTCDPGQNREPSLGTEPIITWKDFQKTMPWEIVILVGGGYALASGSKSSGLSTWIGHQMLSLSGLPPWAVTLLACILVSIVTEFVSNPATITIFLPILCSLSETLHINPLYTLIPVTMCISFAVMLPVGNPPNAIVFSYGHCQIKDMVKAGLGVNVIGLVIVMVAINTWGVSLFHLDTYPAWAKVSNITDQA</sequence>
<dbReference type="KEGG" id="lww:102733840"/>
<feature type="transmembrane region" description="Helical" evidence="8">
    <location>
        <begin position="177"/>
        <end position="207"/>
    </location>
</feature>
<evidence type="ECO:0000256" key="3">
    <source>
        <dbReference type="ARBA" id="ARBA00022692"/>
    </source>
</evidence>
<evidence type="ECO:0000256" key="7">
    <source>
        <dbReference type="ARBA" id="ARBA00023201"/>
    </source>
</evidence>
<dbReference type="OrthoDB" id="6493944at2759"/>
<dbReference type="AlphaFoldDB" id="A0A7F8QDZ5"/>
<keyword evidence="7" id="KW-0813">Transport</keyword>
<evidence type="ECO:0000256" key="4">
    <source>
        <dbReference type="ARBA" id="ARBA00022989"/>
    </source>
</evidence>
<keyword evidence="3 8" id="KW-0812">Transmembrane</keyword>
<gene>
    <name evidence="10" type="primary">SLC13A4</name>
</gene>
<evidence type="ECO:0000256" key="1">
    <source>
        <dbReference type="ARBA" id="ARBA00004141"/>
    </source>
</evidence>
<evidence type="ECO:0000256" key="5">
    <source>
        <dbReference type="ARBA" id="ARBA00023053"/>
    </source>
</evidence>
<dbReference type="InterPro" id="IPR001898">
    <property type="entry name" value="SLC13A/DASS"/>
</dbReference>
<dbReference type="GO" id="GO:0015370">
    <property type="term" value="F:solute:sodium symporter activity"/>
    <property type="evidence" value="ECO:0007669"/>
    <property type="project" value="UniProtKB-ARBA"/>
</dbReference>
<protein>
    <submittedName>
        <fullName evidence="10">Solute carrier family 13 member 4</fullName>
    </submittedName>
</protein>
<dbReference type="PANTHER" id="PTHR10283:SF63">
    <property type="entry name" value="SOLUTE CARRIER FAMILY 13 MEMBER 4"/>
    <property type="match status" value="1"/>
</dbReference>
<evidence type="ECO:0000256" key="8">
    <source>
        <dbReference type="SAM" id="Phobius"/>
    </source>
</evidence>
<dbReference type="GeneID" id="102733840"/>
<organism evidence="9 10">
    <name type="scientific">Leptonychotes weddellii</name>
    <name type="common">Weddell seal</name>
    <name type="synonym">Otaria weddellii</name>
    <dbReference type="NCBI Taxonomy" id="9713"/>
    <lineage>
        <taxon>Eukaryota</taxon>
        <taxon>Metazoa</taxon>
        <taxon>Chordata</taxon>
        <taxon>Craniata</taxon>
        <taxon>Vertebrata</taxon>
        <taxon>Euteleostomi</taxon>
        <taxon>Mammalia</taxon>
        <taxon>Eutheria</taxon>
        <taxon>Laurasiatheria</taxon>
        <taxon>Carnivora</taxon>
        <taxon>Caniformia</taxon>
        <taxon>Pinnipedia</taxon>
        <taxon>Phocidae</taxon>
        <taxon>Monachinae</taxon>
        <taxon>Lobodontini</taxon>
        <taxon>Leptonychotes</taxon>
    </lineage>
</organism>
<keyword evidence="4 8" id="KW-1133">Transmembrane helix</keyword>
<evidence type="ECO:0000313" key="9">
    <source>
        <dbReference type="Proteomes" id="UP000245341"/>
    </source>
</evidence>
<dbReference type="CTD" id="26266"/>
<proteinExistence type="inferred from homology"/>
<dbReference type="PANTHER" id="PTHR10283">
    <property type="entry name" value="SOLUTE CARRIER FAMILY 13 MEMBER"/>
    <property type="match status" value="1"/>
</dbReference>
<name>A0A7F8QDZ5_LEPWE</name>
<reference evidence="10" key="1">
    <citation type="submission" date="2025-08" db="UniProtKB">
        <authorList>
            <consortium name="RefSeq"/>
        </authorList>
    </citation>
    <scope>IDENTIFICATION</scope>
    <source>
        <tissue evidence="10">Liver</tissue>
    </source>
</reference>
<accession>A0A7F8QDZ5</accession>
<feature type="transmembrane region" description="Helical" evidence="8">
    <location>
        <begin position="219"/>
        <end position="238"/>
    </location>
</feature>
<comment type="subcellular location">
    <subcellularLocation>
        <location evidence="1">Membrane</location>
        <topology evidence="1">Multi-pass membrane protein</topology>
    </subcellularLocation>
</comment>
<feature type="transmembrane region" description="Helical" evidence="8">
    <location>
        <begin position="259"/>
        <end position="279"/>
    </location>
</feature>
<dbReference type="Pfam" id="PF00939">
    <property type="entry name" value="Na_sulph_symp"/>
    <property type="match status" value="2"/>
</dbReference>
<keyword evidence="9" id="KW-1185">Reference proteome</keyword>
<keyword evidence="6 8" id="KW-0472">Membrane</keyword>
<comment type="similarity">
    <text evidence="2">Belongs to the SLC13A/DASS transporter (TC 2.A.47) family. NADC subfamily.</text>
</comment>
<dbReference type="GO" id="GO:0005886">
    <property type="term" value="C:plasma membrane"/>
    <property type="evidence" value="ECO:0007669"/>
    <property type="project" value="TreeGrafter"/>
</dbReference>
<evidence type="ECO:0000256" key="6">
    <source>
        <dbReference type="ARBA" id="ARBA00023136"/>
    </source>
</evidence>